<proteinExistence type="inferred from homology"/>
<comment type="similarity">
    <text evidence="2">Belongs to the bacterial sugar transferase family.</text>
</comment>
<organism evidence="9 10">
    <name type="scientific">Pseudoramibacter alactolyticus ATCC 23263</name>
    <dbReference type="NCBI Taxonomy" id="887929"/>
    <lineage>
        <taxon>Bacteria</taxon>
        <taxon>Bacillati</taxon>
        <taxon>Bacillota</taxon>
        <taxon>Clostridia</taxon>
        <taxon>Eubacteriales</taxon>
        <taxon>Eubacteriaceae</taxon>
        <taxon>Pseudoramibacter</taxon>
    </lineage>
</organism>
<dbReference type="AlphaFoldDB" id="E6MFD8"/>
<keyword evidence="5 7" id="KW-1133">Transmembrane helix</keyword>
<feature type="transmembrane region" description="Helical" evidence="7">
    <location>
        <begin position="273"/>
        <end position="297"/>
    </location>
</feature>
<name>E6MFD8_9FIRM</name>
<evidence type="ECO:0000259" key="8">
    <source>
        <dbReference type="Pfam" id="PF02397"/>
    </source>
</evidence>
<dbReference type="eggNOG" id="COG2148">
    <property type="taxonomic scope" value="Bacteria"/>
</dbReference>
<dbReference type="GO" id="GO:0016780">
    <property type="term" value="F:phosphotransferase activity, for other substituted phosphate groups"/>
    <property type="evidence" value="ECO:0007669"/>
    <property type="project" value="TreeGrafter"/>
</dbReference>
<dbReference type="STRING" id="887929.HMP0721_0721"/>
<dbReference type="Proteomes" id="UP000004754">
    <property type="component" value="Unassembled WGS sequence"/>
</dbReference>
<feature type="transmembrane region" description="Helical" evidence="7">
    <location>
        <begin position="112"/>
        <end position="137"/>
    </location>
</feature>
<evidence type="ECO:0000256" key="5">
    <source>
        <dbReference type="ARBA" id="ARBA00022989"/>
    </source>
</evidence>
<comment type="subcellular location">
    <subcellularLocation>
        <location evidence="1">Membrane</location>
        <topology evidence="1">Multi-pass membrane protein</topology>
    </subcellularLocation>
</comment>
<dbReference type="PANTHER" id="PTHR30576:SF0">
    <property type="entry name" value="UNDECAPRENYL-PHOSPHATE N-ACETYLGALACTOSAMINYL 1-PHOSPHATE TRANSFERASE-RELATED"/>
    <property type="match status" value="1"/>
</dbReference>
<keyword evidence="4 7" id="KW-0812">Transmembrane</keyword>
<feature type="domain" description="Bacterial sugar transferase" evidence="8">
    <location>
        <begin position="271"/>
        <end position="451"/>
    </location>
</feature>
<reference evidence="9 10" key="1">
    <citation type="submission" date="2010-12" db="EMBL/GenBank/DDBJ databases">
        <authorList>
            <person name="Muzny D."/>
            <person name="Qin X."/>
            <person name="Deng J."/>
            <person name="Jiang H."/>
            <person name="Liu Y."/>
            <person name="Qu J."/>
            <person name="Song X.-Z."/>
            <person name="Zhang L."/>
            <person name="Thornton R."/>
            <person name="Coyle M."/>
            <person name="Francisco L."/>
            <person name="Jackson L."/>
            <person name="Javaid M."/>
            <person name="Korchina V."/>
            <person name="Kovar C."/>
            <person name="Mata R."/>
            <person name="Mathew T."/>
            <person name="Ngo R."/>
            <person name="Nguyen L."/>
            <person name="Nguyen N."/>
            <person name="Okwuonu G."/>
            <person name="Ongeri F."/>
            <person name="Pham C."/>
            <person name="Simmons D."/>
            <person name="Wilczek-Boney K."/>
            <person name="Hale W."/>
            <person name="Jakkamsetti A."/>
            <person name="Pham P."/>
            <person name="Ruth R."/>
            <person name="San Lucas F."/>
            <person name="Warren J."/>
            <person name="Zhang J."/>
            <person name="Zhao Z."/>
            <person name="Zhou C."/>
            <person name="Zhu D."/>
            <person name="Lee S."/>
            <person name="Bess C."/>
            <person name="Blankenburg K."/>
            <person name="Forbes L."/>
            <person name="Fu Q."/>
            <person name="Gubbala S."/>
            <person name="Hirani K."/>
            <person name="Jayaseelan J.C."/>
            <person name="Lara F."/>
            <person name="Munidasa M."/>
            <person name="Palculict T."/>
            <person name="Patil S."/>
            <person name="Pu L.-L."/>
            <person name="Saada N."/>
            <person name="Tang L."/>
            <person name="Weissenberger G."/>
            <person name="Zhu Y."/>
            <person name="Hemphill L."/>
            <person name="Shang Y."/>
            <person name="Youmans B."/>
            <person name="Ayvaz T."/>
            <person name="Ross M."/>
            <person name="Santibanez J."/>
            <person name="Aqrawi P."/>
            <person name="Gross S."/>
            <person name="Joshi V."/>
            <person name="Fowler G."/>
            <person name="Nazareth L."/>
            <person name="Reid J."/>
            <person name="Worley K."/>
            <person name="Petrosino J."/>
            <person name="Highlander S."/>
            <person name="Gibbs R."/>
        </authorList>
    </citation>
    <scope>NUCLEOTIDE SEQUENCE [LARGE SCALE GENOMIC DNA]</scope>
    <source>
        <strain evidence="9 10">ATCC 23263</strain>
    </source>
</reference>
<dbReference type="InterPro" id="IPR017475">
    <property type="entry name" value="EPS_sugar_tfrase"/>
</dbReference>
<dbReference type="OrthoDB" id="9808602at2"/>
<evidence type="ECO:0000256" key="6">
    <source>
        <dbReference type="ARBA" id="ARBA00023136"/>
    </source>
</evidence>
<evidence type="ECO:0000256" key="2">
    <source>
        <dbReference type="ARBA" id="ARBA00006464"/>
    </source>
</evidence>
<gene>
    <name evidence="9" type="ORF">HMP0721_0721</name>
</gene>
<dbReference type="HOGENOM" id="CLU_024920_0_0_9"/>
<dbReference type="PANTHER" id="PTHR30576">
    <property type="entry name" value="COLANIC BIOSYNTHESIS UDP-GLUCOSE LIPID CARRIER TRANSFERASE"/>
    <property type="match status" value="1"/>
</dbReference>
<sequence length="474" mass="54756">MNKKTYKKRKKRLMLRQPVRQLMGAFLFVVEFLLFYNVWTRYYNAMVRWPFFYYGNIFISAMYLIIIVMVSKVYAGTKIGYYRISDILMSQVIVVFLSNIVAYFILVTPLAYGWISAWPLVWLTMVDIGVIVIWALISHRIFLRIFPPQQLVIVSEKQSDTLLDKFSRRPDQYIVRERICLELTDDLEENERIARKVVTRCEGYDGVIIGDIRAIIRNDIMKMCFAKGLRTYTMPKISDIILRYSENLHIFDSPVLLNRNFGLTTGQAFFKRLLDLLCSGIGLVVLSPVMLITALAIKREDGGPVFYKQVRCTIRNRKFKIIKFRSMVVNAEKDGVARLAEEGDSRITKVGAFIRKVRIDEIPQLINIFKGDMSVVGPRPERPEIMTAYCQNMPEFAFRTKVKAGLTGFAQIYGKYNTTPFDKLKLDLMYIMNYSIIQDGLLILKTIKTVFTKEAAEGVAAGQMTASDMDNENR</sequence>
<feature type="transmembrane region" description="Helical" evidence="7">
    <location>
        <begin position="87"/>
        <end position="106"/>
    </location>
</feature>
<feature type="transmembrane region" description="Helical" evidence="7">
    <location>
        <begin position="51"/>
        <end position="75"/>
    </location>
</feature>
<evidence type="ECO:0000256" key="1">
    <source>
        <dbReference type="ARBA" id="ARBA00004141"/>
    </source>
</evidence>
<dbReference type="EMBL" id="AEQN01000011">
    <property type="protein sequence ID" value="EFV02298.1"/>
    <property type="molecule type" value="Genomic_DNA"/>
</dbReference>
<evidence type="ECO:0000256" key="7">
    <source>
        <dbReference type="SAM" id="Phobius"/>
    </source>
</evidence>
<evidence type="ECO:0000256" key="4">
    <source>
        <dbReference type="ARBA" id="ARBA00022692"/>
    </source>
</evidence>
<dbReference type="Pfam" id="PF02397">
    <property type="entry name" value="Bac_transf"/>
    <property type="match status" value="1"/>
</dbReference>
<dbReference type="RefSeq" id="WP_006598145.1">
    <property type="nucleotide sequence ID" value="NZ_GL622359.1"/>
</dbReference>
<evidence type="ECO:0000313" key="9">
    <source>
        <dbReference type="EMBL" id="EFV02298.1"/>
    </source>
</evidence>
<keyword evidence="6 7" id="KW-0472">Membrane</keyword>
<accession>E6MFD8</accession>
<keyword evidence="3 9" id="KW-0808">Transferase</keyword>
<dbReference type="InterPro" id="IPR003362">
    <property type="entry name" value="Bact_transf"/>
</dbReference>
<evidence type="ECO:0000313" key="10">
    <source>
        <dbReference type="Proteomes" id="UP000004754"/>
    </source>
</evidence>
<evidence type="ECO:0000256" key="3">
    <source>
        <dbReference type="ARBA" id="ARBA00022679"/>
    </source>
</evidence>
<dbReference type="GO" id="GO:0016020">
    <property type="term" value="C:membrane"/>
    <property type="evidence" value="ECO:0007669"/>
    <property type="project" value="UniProtKB-SubCell"/>
</dbReference>
<protein>
    <submittedName>
        <fullName evidence="9">Exopolysaccharide biosynthesis polyprenyl glycosylphosphotransferase</fullName>
    </submittedName>
</protein>
<feature type="transmembrane region" description="Helical" evidence="7">
    <location>
        <begin position="21"/>
        <end position="39"/>
    </location>
</feature>
<dbReference type="NCBIfam" id="TIGR03025">
    <property type="entry name" value="EPS_sugtrans"/>
    <property type="match status" value="1"/>
</dbReference>
<keyword evidence="10" id="KW-1185">Reference proteome</keyword>
<comment type="caution">
    <text evidence="9">The sequence shown here is derived from an EMBL/GenBank/DDBJ whole genome shotgun (WGS) entry which is preliminary data.</text>
</comment>